<name>A0AAN7SR34_9COLE</name>
<accession>A0AAN7SR34</accession>
<reference evidence="2" key="1">
    <citation type="submission" date="2023-01" db="EMBL/GenBank/DDBJ databases">
        <title>Key to firefly adult light organ development and bioluminescence: homeobox transcription factors regulate luciferase expression and transportation to peroxisome.</title>
        <authorList>
            <person name="Fu X."/>
        </authorList>
    </citation>
    <scope>NUCLEOTIDE SEQUENCE [LARGE SCALE GENOMIC DNA]</scope>
</reference>
<evidence type="ECO:0000313" key="1">
    <source>
        <dbReference type="EMBL" id="KAK4885733.1"/>
    </source>
</evidence>
<dbReference type="AlphaFoldDB" id="A0AAN7SR34"/>
<sequence length="239" mass="27765">MATNKAVTPAELCFEGNMAENWEFFKQKFNIYLKASKQGDEDEEMKLFVLLNLIGDKGLRIYNTFKFEENESKNDCSIVLKKFDDKFIPMRNPTYERYKFFTRNKATHETYDHYVTALRELANTCEFGALADSLIREKLILGIQEIHIKDRLLREINLTLQKAVEICKVAEVTAQQLQKISQNNNHKMPEEINMVQKTKNLSKYCLSQGEDQQSRTIQRATVYQDRASPSTTQGDPKIS</sequence>
<dbReference type="EMBL" id="JARPUR010000001">
    <property type="protein sequence ID" value="KAK4885733.1"/>
    <property type="molecule type" value="Genomic_DNA"/>
</dbReference>
<dbReference type="PANTHER" id="PTHR33198">
    <property type="entry name" value="ANK_REP_REGION DOMAIN-CONTAINING PROTEIN-RELATED"/>
    <property type="match status" value="1"/>
</dbReference>
<proteinExistence type="predicted"/>
<gene>
    <name evidence="1" type="ORF">RN001_002004</name>
</gene>
<protein>
    <recommendedName>
        <fullName evidence="3">Gag protein</fullName>
    </recommendedName>
</protein>
<dbReference type="Proteomes" id="UP001353858">
    <property type="component" value="Unassembled WGS sequence"/>
</dbReference>
<evidence type="ECO:0008006" key="3">
    <source>
        <dbReference type="Google" id="ProtNLM"/>
    </source>
</evidence>
<keyword evidence="2" id="KW-1185">Reference proteome</keyword>
<dbReference type="PANTHER" id="PTHR33198:SF20">
    <property type="entry name" value="RETROTRANSPOSON GAG DOMAIN-CONTAINING PROTEIN"/>
    <property type="match status" value="1"/>
</dbReference>
<comment type="caution">
    <text evidence="1">The sequence shown here is derived from an EMBL/GenBank/DDBJ whole genome shotgun (WGS) entry which is preliminary data.</text>
</comment>
<evidence type="ECO:0000313" key="2">
    <source>
        <dbReference type="Proteomes" id="UP001353858"/>
    </source>
</evidence>
<organism evidence="1 2">
    <name type="scientific">Aquatica leii</name>
    <dbReference type="NCBI Taxonomy" id="1421715"/>
    <lineage>
        <taxon>Eukaryota</taxon>
        <taxon>Metazoa</taxon>
        <taxon>Ecdysozoa</taxon>
        <taxon>Arthropoda</taxon>
        <taxon>Hexapoda</taxon>
        <taxon>Insecta</taxon>
        <taxon>Pterygota</taxon>
        <taxon>Neoptera</taxon>
        <taxon>Endopterygota</taxon>
        <taxon>Coleoptera</taxon>
        <taxon>Polyphaga</taxon>
        <taxon>Elateriformia</taxon>
        <taxon>Elateroidea</taxon>
        <taxon>Lampyridae</taxon>
        <taxon>Luciolinae</taxon>
        <taxon>Aquatica</taxon>
    </lineage>
</organism>